<organism evidence="1">
    <name type="scientific">marine metagenome</name>
    <dbReference type="NCBI Taxonomy" id="408172"/>
    <lineage>
        <taxon>unclassified sequences</taxon>
        <taxon>metagenomes</taxon>
        <taxon>ecological metagenomes</taxon>
    </lineage>
</organism>
<protein>
    <submittedName>
        <fullName evidence="1">Uncharacterized protein</fullName>
    </submittedName>
</protein>
<evidence type="ECO:0000313" key="1">
    <source>
        <dbReference type="EMBL" id="SVB03164.1"/>
    </source>
</evidence>
<accession>A0A382AP56</accession>
<gene>
    <name evidence="1" type="ORF">METZ01_LOCUS156018</name>
</gene>
<dbReference type="EMBL" id="UINC01026182">
    <property type="protein sequence ID" value="SVB03164.1"/>
    <property type="molecule type" value="Genomic_DNA"/>
</dbReference>
<reference evidence="1" key="1">
    <citation type="submission" date="2018-05" db="EMBL/GenBank/DDBJ databases">
        <authorList>
            <person name="Lanie J.A."/>
            <person name="Ng W.-L."/>
            <person name="Kazmierczak K.M."/>
            <person name="Andrzejewski T.M."/>
            <person name="Davidsen T.M."/>
            <person name="Wayne K.J."/>
            <person name="Tettelin H."/>
            <person name="Glass J.I."/>
            <person name="Rusch D."/>
            <person name="Podicherti R."/>
            <person name="Tsui H.-C.T."/>
            <person name="Winkler M.E."/>
        </authorList>
    </citation>
    <scope>NUCLEOTIDE SEQUENCE</scope>
</reference>
<dbReference type="AlphaFoldDB" id="A0A382AP56"/>
<name>A0A382AP56_9ZZZZ</name>
<sequence>MTQNTILKMVEINAPSSLDNFRKFVIASTCSSFAPNSYIDDIEVFPEREENLGSIYVEAADKVTLKKIRDITFVNARDVLGIIYNSKSGNTSLKWRQIRRNNGKVVGKASSNSLVNLAQSGVITLDWVENYVRKKNEE</sequence>
<proteinExistence type="predicted"/>